<reference evidence="2" key="1">
    <citation type="journal article" date="2020" name="Stud. Mycol.">
        <title>101 Dothideomycetes genomes: a test case for predicting lifestyles and emergence of pathogens.</title>
        <authorList>
            <person name="Haridas S."/>
            <person name="Albert R."/>
            <person name="Binder M."/>
            <person name="Bloem J."/>
            <person name="Labutti K."/>
            <person name="Salamov A."/>
            <person name="Andreopoulos B."/>
            <person name="Baker S."/>
            <person name="Barry K."/>
            <person name="Bills G."/>
            <person name="Bluhm B."/>
            <person name="Cannon C."/>
            <person name="Castanera R."/>
            <person name="Culley D."/>
            <person name="Daum C."/>
            <person name="Ezra D."/>
            <person name="Gonzalez J."/>
            <person name="Henrissat B."/>
            <person name="Kuo A."/>
            <person name="Liang C."/>
            <person name="Lipzen A."/>
            <person name="Lutzoni F."/>
            <person name="Magnuson J."/>
            <person name="Mondo S."/>
            <person name="Nolan M."/>
            <person name="Ohm R."/>
            <person name="Pangilinan J."/>
            <person name="Park H.-J."/>
            <person name="Ramirez L."/>
            <person name="Alfaro M."/>
            <person name="Sun H."/>
            <person name="Tritt A."/>
            <person name="Yoshinaga Y."/>
            <person name="Zwiers L.-H."/>
            <person name="Turgeon B."/>
            <person name="Goodwin S."/>
            <person name="Spatafora J."/>
            <person name="Crous P."/>
            <person name="Grigoriev I."/>
        </authorList>
    </citation>
    <scope>NUCLEOTIDE SEQUENCE</scope>
    <source>
        <strain evidence="2">CBS 101060</strain>
    </source>
</reference>
<dbReference type="Proteomes" id="UP000799429">
    <property type="component" value="Unassembled WGS sequence"/>
</dbReference>
<dbReference type="OrthoDB" id="6132759at2759"/>
<keyword evidence="3" id="KW-1185">Reference proteome</keyword>
<keyword evidence="1" id="KW-1133">Transmembrane helix</keyword>
<evidence type="ECO:0000313" key="2">
    <source>
        <dbReference type="EMBL" id="KAF2839026.1"/>
    </source>
</evidence>
<proteinExistence type="predicted"/>
<organism evidence="2 3">
    <name type="scientific">Patellaria atrata CBS 101060</name>
    <dbReference type="NCBI Taxonomy" id="1346257"/>
    <lineage>
        <taxon>Eukaryota</taxon>
        <taxon>Fungi</taxon>
        <taxon>Dikarya</taxon>
        <taxon>Ascomycota</taxon>
        <taxon>Pezizomycotina</taxon>
        <taxon>Dothideomycetes</taxon>
        <taxon>Dothideomycetes incertae sedis</taxon>
        <taxon>Patellariales</taxon>
        <taxon>Patellariaceae</taxon>
        <taxon>Patellaria</taxon>
    </lineage>
</organism>
<protein>
    <submittedName>
        <fullName evidence="2">Uncharacterized protein</fullName>
    </submittedName>
</protein>
<keyword evidence="1" id="KW-0472">Membrane</keyword>
<feature type="transmembrane region" description="Helical" evidence="1">
    <location>
        <begin position="6"/>
        <end position="29"/>
    </location>
</feature>
<evidence type="ECO:0000313" key="3">
    <source>
        <dbReference type="Proteomes" id="UP000799429"/>
    </source>
</evidence>
<name>A0A9P4SAD1_9PEZI</name>
<dbReference type="AlphaFoldDB" id="A0A9P4SAD1"/>
<keyword evidence="1" id="KW-0812">Transmembrane</keyword>
<comment type="caution">
    <text evidence="2">The sequence shown here is derived from an EMBL/GenBank/DDBJ whole genome shotgun (WGS) entry which is preliminary data.</text>
</comment>
<evidence type="ECO:0000256" key="1">
    <source>
        <dbReference type="SAM" id="Phobius"/>
    </source>
</evidence>
<sequence>MGVPSFAASNAIIYLTYGAFLAIGLYIAWRLRRQSKTEWLSSNGTQKGIPLALNFIASGECNRTIDYERRQHAFFYLTRCLSVP</sequence>
<accession>A0A9P4SAD1</accession>
<gene>
    <name evidence="2" type="ORF">M501DRAFT_1003570</name>
</gene>
<dbReference type="EMBL" id="MU006095">
    <property type="protein sequence ID" value="KAF2839026.1"/>
    <property type="molecule type" value="Genomic_DNA"/>
</dbReference>